<evidence type="ECO:0000313" key="9">
    <source>
        <dbReference type="Proteomes" id="UP000007590"/>
    </source>
</evidence>
<gene>
    <name evidence="8" type="ordered locus">Solca_3311</name>
</gene>
<feature type="transmembrane region" description="Helical" evidence="6">
    <location>
        <begin position="404"/>
        <end position="421"/>
    </location>
</feature>
<sequence length="791" mass="88239">MWTPISKFILKYRYILITVILCVTTFMGYHSKDLQLAYAGSKVLPLDDPSYVEYNEFKAKFGEDGAVLVIGLNDKRIWQKDVFNDWSKLSNDIKAIKGIQEVLSVGRIYELKKDTTERKFVLNKVISAPATSQAEVDSLKQKIEGLKFYDGLLFNTKNGSTLMAITFDRQILNSKYRGKIVNKINDLAQTFSEKNKVELHYSGLPWVRSKLSDKIAKEFVLFLVLALATTGLVLAIFFKQFHAVFFPLLVVINGVVWALGIIALFGYQISLLLGIIPALIVIIGIPNSVLLLNKYHNEFRKTGDKMHSLEVAIQKIGPTALLANVSAAIGFGVFSFTNSAILEEFGHIASINIIATYICSIILVPIIFSFLPAPSAKHTKHLDSKKLTAFLQKIDYLVFHHRKAIYISSAVIVLIALYGVTKMHANGYVVDDLPKKDPIYKDLKFFEKNFDGVLPLEVSIDTKKKNGVMNASFIKRIDKFQEMVSAYPEISRALSLDEVLKMATQGFYNGNPSQYRLPNTMEQAFILSYAGKSAGKGSGDMLKAFLNKDKSETRVSFQMADIGSEKMNVLLKELEVRTDSIFPKEKFNVVFTGSSRIFVKGTDYLVENLKESLLLAIGLISIIIFILFRSLRMNGIALIPNIISLIFTAGIMGYVGINLKPSTILIFSVAFGLANDQTIYFLTKYRQELENPANSISKAISLALSETGVSMIYAAGILFFGFGIFAASNFEGTMWLGILVSITLLVALLSNLILVPALLLSLEQRINRKKVAKPLIQMDMDLVDEDDNNKV</sequence>
<dbReference type="GO" id="GO:0005886">
    <property type="term" value="C:plasma membrane"/>
    <property type="evidence" value="ECO:0007669"/>
    <property type="project" value="UniProtKB-SubCell"/>
</dbReference>
<evidence type="ECO:0000259" key="7">
    <source>
        <dbReference type="PROSITE" id="PS50156"/>
    </source>
</evidence>
<evidence type="ECO:0000256" key="5">
    <source>
        <dbReference type="ARBA" id="ARBA00023136"/>
    </source>
</evidence>
<organism evidence="8 9">
    <name type="scientific">Solitalea canadensis (strain ATCC 29591 / DSM 3403 / JCM 21819 / LMG 8368 / NBRC 15130 / NCIMB 12057 / USAM 9D)</name>
    <name type="common">Flexibacter canadensis</name>
    <dbReference type="NCBI Taxonomy" id="929556"/>
    <lineage>
        <taxon>Bacteria</taxon>
        <taxon>Pseudomonadati</taxon>
        <taxon>Bacteroidota</taxon>
        <taxon>Sphingobacteriia</taxon>
        <taxon>Sphingobacteriales</taxon>
        <taxon>Sphingobacteriaceae</taxon>
        <taxon>Solitalea</taxon>
    </lineage>
</organism>
<comment type="subcellular location">
    <subcellularLocation>
        <location evidence="1">Cell membrane</location>
        <topology evidence="1">Multi-pass membrane protein</topology>
    </subcellularLocation>
</comment>
<dbReference type="OrthoDB" id="9805018at2"/>
<dbReference type="Gene3D" id="1.20.1640.10">
    <property type="entry name" value="Multidrug efflux transporter AcrB transmembrane domain"/>
    <property type="match status" value="2"/>
</dbReference>
<dbReference type="Proteomes" id="UP000007590">
    <property type="component" value="Chromosome"/>
</dbReference>
<keyword evidence="9" id="KW-1185">Reference proteome</keyword>
<dbReference type="PANTHER" id="PTHR33406:SF12">
    <property type="entry name" value="BLR2997 PROTEIN"/>
    <property type="match status" value="1"/>
</dbReference>
<feature type="transmembrane region" description="Helical" evidence="6">
    <location>
        <begin position="245"/>
        <end position="265"/>
    </location>
</feature>
<dbReference type="STRING" id="929556.Solca_3311"/>
<dbReference type="Pfam" id="PF03176">
    <property type="entry name" value="MMPL"/>
    <property type="match status" value="2"/>
</dbReference>
<dbReference type="SUPFAM" id="SSF82866">
    <property type="entry name" value="Multidrug efflux transporter AcrB transmembrane domain"/>
    <property type="match status" value="2"/>
</dbReference>
<dbReference type="InterPro" id="IPR000731">
    <property type="entry name" value="SSD"/>
</dbReference>
<dbReference type="InterPro" id="IPR004869">
    <property type="entry name" value="MMPL_dom"/>
</dbReference>
<feature type="transmembrane region" description="Helical" evidence="6">
    <location>
        <begin position="613"/>
        <end position="631"/>
    </location>
</feature>
<keyword evidence="3 6" id="KW-0812">Transmembrane</keyword>
<reference evidence="8" key="1">
    <citation type="submission" date="2012-02" db="EMBL/GenBank/DDBJ databases">
        <title>The complete genome of Solitalea canadensis DSM 3403.</title>
        <authorList>
            <consortium name="US DOE Joint Genome Institute (JGI-PGF)"/>
            <person name="Lucas S."/>
            <person name="Copeland A."/>
            <person name="Lapidus A."/>
            <person name="Glavina del Rio T."/>
            <person name="Dalin E."/>
            <person name="Tice H."/>
            <person name="Bruce D."/>
            <person name="Goodwin L."/>
            <person name="Pitluck S."/>
            <person name="Peters L."/>
            <person name="Ovchinnikova G."/>
            <person name="Lu M."/>
            <person name="Kyrpides N."/>
            <person name="Mavromatis K."/>
            <person name="Ivanova N."/>
            <person name="Brettin T."/>
            <person name="Detter J.C."/>
            <person name="Han C."/>
            <person name="Larimer F."/>
            <person name="Land M."/>
            <person name="Hauser L."/>
            <person name="Markowitz V."/>
            <person name="Cheng J.-F."/>
            <person name="Hugenholtz P."/>
            <person name="Woyke T."/>
            <person name="Wu D."/>
            <person name="Spring S."/>
            <person name="Schroeder M."/>
            <person name="Kopitz M."/>
            <person name="Brambilla E."/>
            <person name="Klenk H.-P."/>
            <person name="Eisen J.A."/>
        </authorList>
    </citation>
    <scope>NUCLEOTIDE SEQUENCE</scope>
    <source>
        <strain evidence="8">DSM 3403</strain>
    </source>
</reference>
<feature type="transmembrane region" description="Helical" evidence="6">
    <location>
        <begin position="348"/>
        <end position="371"/>
    </location>
</feature>
<evidence type="ECO:0000313" key="8">
    <source>
        <dbReference type="EMBL" id="AFD08318.1"/>
    </source>
</evidence>
<name>H8KWY9_SOLCM</name>
<protein>
    <submittedName>
        <fullName evidence="8">Putative RND superfamily exporter</fullName>
    </submittedName>
</protein>
<evidence type="ECO:0000256" key="2">
    <source>
        <dbReference type="ARBA" id="ARBA00022475"/>
    </source>
</evidence>
<feature type="domain" description="SSD" evidence="7">
    <location>
        <begin position="248"/>
        <end position="370"/>
    </location>
</feature>
<dbReference type="eggNOG" id="COG1033">
    <property type="taxonomic scope" value="Bacteria"/>
</dbReference>
<proteinExistence type="predicted"/>
<dbReference type="PROSITE" id="PS50156">
    <property type="entry name" value="SSD"/>
    <property type="match status" value="1"/>
</dbReference>
<feature type="transmembrane region" description="Helical" evidence="6">
    <location>
        <begin position="316"/>
        <end position="336"/>
    </location>
</feature>
<feature type="transmembrane region" description="Helical" evidence="6">
    <location>
        <begin position="12"/>
        <end position="29"/>
    </location>
</feature>
<feature type="transmembrane region" description="Helical" evidence="6">
    <location>
        <begin position="663"/>
        <end position="682"/>
    </location>
</feature>
<accession>H8KWY9</accession>
<evidence type="ECO:0000256" key="6">
    <source>
        <dbReference type="SAM" id="Phobius"/>
    </source>
</evidence>
<evidence type="ECO:0000256" key="1">
    <source>
        <dbReference type="ARBA" id="ARBA00004651"/>
    </source>
</evidence>
<keyword evidence="5 6" id="KW-0472">Membrane</keyword>
<feature type="transmembrane region" description="Helical" evidence="6">
    <location>
        <begin position="219"/>
        <end position="238"/>
    </location>
</feature>
<dbReference type="HOGENOM" id="CLU_008861_1_0_10"/>
<dbReference type="KEGG" id="scn:Solca_3311"/>
<dbReference type="InterPro" id="IPR050545">
    <property type="entry name" value="Mycobact_MmpL"/>
</dbReference>
<dbReference type="PANTHER" id="PTHR33406">
    <property type="entry name" value="MEMBRANE PROTEIN MJ1562-RELATED"/>
    <property type="match status" value="1"/>
</dbReference>
<keyword evidence="2" id="KW-1003">Cell membrane</keyword>
<dbReference type="AlphaFoldDB" id="H8KWY9"/>
<dbReference type="EMBL" id="CP003349">
    <property type="protein sequence ID" value="AFD08318.1"/>
    <property type="molecule type" value="Genomic_DNA"/>
</dbReference>
<feature type="transmembrane region" description="Helical" evidence="6">
    <location>
        <begin position="703"/>
        <end position="728"/>
    </location>
</feature>
<evidence type="ECO:0000256" key="4">
    <source>
        <dbReference type="ARBA" id="ARBA00022989"/>
    </source>
</evidence>
<feature type="transmembrane region" description="Helical" evidence="6">
    <location>
        <begin position="734"/>
        <end position="760"/>
    </location>
</feature>
<feature type="transmembrane region" description="Helical" evidence="6">
    <location>
        <begin position="638"/>
        <end position="657"/>
    </location>
</feature>
<evidence type="ECO:0000256" key="3">
    <source>
        <dbReference type="ARBA" id="ARBA00022692"/>
    </source>
</evidence>
<feature type="transmembrane region" description="Helical" evidence="6">
    <location>
        <begin position="271"/>
        <end position="295"/>
    </location>
</feature>
<keyword evidence="4 6" id="KW-1133">Transmembrane helix</keyword>